<dbReference type="PANTHER" id="PTHR23053:SF0">
    <property type="entry name" value="HYDROCEPHALUS-INDUCING PROTEIN HOMOLOG"/>
    <property type="match status" value="1"/>
</dbReference>
<organism evidence="2 3">
    <name type="scientific">Phytophthora boehmeriae</name>
    <dbReference type="NCBI Taxonomy" id="109152"/>
    <lineage>
        <taxon>Eukaryota</taxon>
        <taxon>Sar</taxon>
        <taxon>Stramenopiles</taxon>
        <taxon>Oomycota</taxon>
        <taxon>Peronosporomycetes</taxon>
        <taxon>Peronosporales</taxon>
        <taxon>Peronosporaceae</taxon>
        <taxon>Phytophthora</taxon>
    </lineage>
</organism>
<dbReference type="OrthoDB" id="442692at2759"/>
<accession>A0A8T1X3Q9</accession>
<name>A0A8T1X3Q9_9STRA</name>
<dbReference type="GO" id="GO:0003341">
    <property type="term" value="P:cilium movement"/>
    <property type="evidence" value="ECO:0007669"/>
    <property type="project" value="TreeGrafter"/>
</dbReference>
<dbReference type="GO" id="GO:1904158">
    <property type="term" value="P:axonemal central apparatus assembly"/>
    <property type="evidence" value="ECO:0007669"/>
    <property type="project" value="TreeGrafter"/>
</dbReference>
<keyword evidence="3" id="KW-1185">Reference proteome</keyword>
<gene>
    <name evidence="2" type="ORF">PHYBOEH_011384</name>
</gene>
<dbReference type="AlphaFoldDB" id="A0A8T1X3Q9"/>
<evidence type="ECO:0000313" key="2">
    <source>
        <dbReference type="EMBL" id="KAG7398300.1"/>
    </source>
</evidence>
<evidence type="ECO:0000313" key="3">
    <source>
        <dbReference type="Proteomes" id="UP000693981"/>
    </source>
</evidence>
<dbReference type="EMBL" id="JAGDFL010000085">
    <property type="protein sequence ID" value="KAG7398300.1"/>
    <property type="molecule type" value="Genomic_DNA"/>
</dbReference>
<feature type="transmembrane region" description="Helical" evidence="1">
    <location>
        <begin position="113"/>
        <end position="131"/>
    </location>
</feature>
<sequence length="133" mass="15086">MSDKTQRLKPSEVLTAFSAAKARATKHAASRILELANTEDHTAQVSSTVPLHQPLFEPTPAEVWIEEYTPFQTLNIKLRFRNCDTVVRRLKIEPPRSPVFTLKKSQTMRSISCAVRNANAFYFLFVCVGVLQH</sequence>
<dbReference type="PANTHER" id="PTHR23053">
    <property type="entry name" value="DLEC1 DELETED IN LUNG AND ESOPHAGEAL CANCER 1"/>
    <property type="match status" value="1"/>
</dbReference>
<comment type="caution">
    <text evidence="2">The sequence shown here is derived from an EMBL/GenBank/DDBJ whole genome shotgun (WGS) entry which is preliminary data.</text>
</comment>
<keyword evidence="1" id="KW-0812">Transmembrane</keyword>
<dbReference type="GO" id="GO:0005930">
    <property type="term" value="C:axoneme"/>
    <property type="evidence" value="ECO:0007669"/>
    <property type="project" value="TreeGrafter"/>
</dbReference>
<evidence type="ECO:0000256" key="1">
    <source>
        <dbReference type="SAM" id="Phobius"/>
    </source>
</evidence>
<proteinExistence type="predicted"/>
<keyword evidence="1" id="KW-0472">Membrane</keyword>
<protein>
    <submittedName>
        <fullName evidence="2">Uncharacterized protein</fullName>
    </submittedName>
</protein>
<dbReference type="InterPro" id="IPR033305">
    <property type="entry name" value="Hydin-like"/>
</dbReference>
<reference evidence="2" key="1">
    <citation type="submission" date="2021-02" db="EMBL/GenBank/DDBJ databases">
        <authorList>
            <person name="Palmer J.M."/>
        </authorList>
    </citation>
    <scope>NUCLEOTIDE SEQUENCE</scope>
    <source>
        <strain evidence="2">SCRP23</strain>
    </source>
</reference>
<keyword evidence="1" id="KW-1133">Transmembrane helix</keyword>
<dbReference type="Proteomes" id="UP000693981">
    <property type="component" value="Unassembled WGS sequence"/>
</dbReference>